<dbReference type="EMBL" id="CP014646">
    <property type="protein sequence ID" value="AMO35938.1"/>
    <property type="molecule type" value="Genomic_DNA"/>
</dbReference>
<evidence type="ECO:0000256" key="3">
    <source>
        <dbReference type="ARBA" id="ARBA00022729"/>
    </source>
</evidence>
<protein>
    <submittedName>
        <fullName evidence="8">Methionine ABC transporter substrate-binding protein</fullName>
    </submittedName>
</protein>
<evidence type="ECO:0000256" key="7">
    <source>
        <dbReference type="SAM" id="SignalP"/>
    </source>
</evidence>
<sequence>MSTNNPIRHAAAKWLKTFAIAAVASSTMGLAQAAADKPLKLGTTAAFVPALEVAVQEAAAQGVKVELVEFTDWNTPNLTVAKGDIDANYFQHIPFLENANKEGGFNLVPAAIGIINNVGLYSKKHRALSDIPVGAKVAIAGDAVNGARGLQLLEKAGLIKLRPGTGYKTTQADIVDNPNKLRIIELEAVQLARALDDVDLAQGMPHYLKLAGTIDPAKALIFDGQGQKVYAVHFVTRPEGKDDERLKKFVKVYHTSPAVRAALDQHSGQFYTAAWEH</sequence>
<evidence type="ECO:0000313" key="9">
    <source>
        <dbReference type="Proteomes" id="UP000036902"/>
    </source>
</evidence>
<dbReference type="PANTHER" id="PTHR30429:SF1">
    <property type="entry name" value="D-METHIONINE-BINDING LIPOPROTEIN METQ-RELATED"/>
    <property type="match status" value="1"/>
</dbReference>
<keyword evidence="3 7" id="KW-0732">Signal</keyword>
<dbReference type="RefSeq" id="WP_048709068.1">
    <property type="nucleotide sequence ID" value="NZ_CP014646.1"/>
</dbReference>
<keyword evidence="5" id="KW-0564">Palmitate</keyword>
<evidence type="ECO:0000256" key="4">
    <source>
        <dbReference type="ARBA" id="ARBA00023136"/>
    </source>
</evidence>
<evidence type="ECO:0000313" key="8">
    <source>
        <dbReference type="EMBL" id="AMO35938.1"/>
    </source>
</evidence>
<comment type="subcellular location">
    <subcellularLocation>
        <location evidence="1">Membrane</location>
        <topology evidence="1">Lipid-anchor</topology>
    </subcellularLocation>
</comment>
<dbReference type="PANTHER" id="PTHR30429">
    <property type="entry name" value="D-METHIONINE-BINDING LIPOPROTEIN METQ"/>
    <property type="match status" value="1"/>
</dbReference>
<dbReference type="AlphaFoldDB" id="A0A140IDW3"/>
<keyword evidence="6" id="KW-0449">Lipoprotein</keyword>
<comment type="similarity">
    <text evidence="2">Belongs to the NlpA lipoprotein family.</text>
</comment>
<gene>
    <name evidence="8" type="ORF">AC731_002660</name>
</gene>
<keyword evidence="4" id="KW-0472">Membrane</keyword>
<feature type="chain" id="PRO_5007807432" evidence="7">
    <location>
        <begin position="34"/>
        <end position="277"/>
    </location>
</feature>
<keyword evidence="9" id="KW-1185">Reference proteome</keyword>
<feature type="signal peptide" evidence="7">
    <location>
        <begin position="1"/>
        <end position="33"/>
    </location>
</feature>
<name>A0A140IDW3_9RHOO</name>
<accession>A0A140IDW3</accession>
<reference evidence="9" key="1">
    <citation type="submission" date="2016-03" db="EMBL/GenBank/DDBJ databases">
        <authorList>
            <person name="Ma C."/>
            <person name="Zhou S."/>
            <person name="Yang G."/>
        </authorList>
    </citation>
    <scope>NUCLEOTIDE SEQUENCE [LARGE SCALE GENOMIC DNA]</scope>
    <source>
        <strain evidence="9">SgZ-1</strain>
    </source>
</reference>
<dbReference type="KEGG" id="thu:AC731_002660"/>
<proteinExistence type="inferred from homology"/>
<dbReference type="Gene3D" id="3.40.190.10">
    <property type="entry name" value="Periplasmic binding protein-like II"/>
    <property type="match status" value="2"/>
</dbReference>
<dbReference type="GO" id="GO:0016020">
    <property type="term" value="C:membrane"/>
    <property type="evidence" value="ECO:0007669"/>
    <property type="project" value="UniProtKB-SubCell"/>
</dbReference>
<dbReference type="SUPFAM" id="SSF53850">
    <property type="entry name" value="Periplasmic binding protein-like II"/>
    <property type="match status" value="1"/>
</dbReference>
<dbReference type="Proteomes" id="UP000036902">
    <property type="component" value="Chromosome"/>
</dbReference>
<evidence type="ECO:0000256" key="5">
    <source>
        <dbReference type="ARBA" id="ARBA00023139"/>
    </source>
</evidence>
<evidence type="ECO:0000256" key="2">
    <source>
        <dbReference type="ARBA" id="ARBA00008973"/>
    </source>
</evidence>
<dbReference type="InterPro" id="IPR004872">
    <property type="entry name" value="Lipoprotein_NlpA"/>
</dbReference>
<evidence type="ECO:0000256" key="6">
    <source>
        <dbReference type="ARBA" id="ARBA00023288"/>
    </source>
</evidence>
<dbReference type="Pfam" id="PF03180">
    <property type="entry name" value="Lipoprotein_9"/>
    <property type="match status" value="1"/>
</dbReference>
<evidence type="ECO:0000256" key="1">
    <source>
        <dbReference type="ARBA" id="ARBA00004635"/>
    </source>
</evidence>
<dbReference type="STRING" id="1134435.AC731_002660"/>
<organism evidence="8 9">
    <name type="scientific">Thauera humireducens</name>
    <dbReference type="NCBI Taxonomy" id="1134435"/>
    <lineage>
        <taxon>Bacteria</taxon>
        <taxon>Pseudomonadati</taxon>
        <taxon>Pseudomonadota</taxon>
        <taxon>Betaproteobacteria</taxon>
        <taxon>Rhodocyclales</taxon>
        <taxon>Zoogloeaceae</taxon>
        <taxon>Thauera</taxon>
    </lineage>
</organism>